<evidence type="ECO:0000313" key="15">
    <source>
        <dbReference type="Proteomes" id="UP001161757"/>
    </source>
</evidence>
<dbReference type="GO" id="GO:0003908">
    <property type="term" value="F:methylated-DNA-[protein]-cysteine S-methyltransferase activity"/>
    <property type="evidence" value="ECO:0007669"/>
    <property type="project" value="UniProtKB-EC"/>
</dbReference>
<keyword evidence="8" id="KW-0234">DNA repair</keyword>
<dbReference type="AlphaFoldDB" id="A0AAN6EQE7"/>
<evidence type="ECO:0000259" key="13">
    <source>
        <dbReference type="Pfam" id="PF01035"/>
    </source>
</evidence>
<dbReference type="NCBIfam" id="TIGR00589">
    <property type="entry name" value="ogt"/>
    <property type="match status" value="1"/>
</dbReference>
<evidence type="ECO:0000256" key="7">
    <source>
        <dbReference type="ARBA" id="ARBA00022763"/>
    </source>
</evidence>
<evidence type="ECO:0000256" key="12">
    <source>
        <dbReference type="SAM" id="MobiDB-lite"/>
    </source>
</evidence>
<comment type="catalytic activity">
    <reaction evidence="11">
        <text>a 6-O-methyl-2'-deoxyguanosine in DNA + L-cysteinyl-[protein] = S-methyl-L-cysteinyl-[protein] + a 2'-deoxyguanosine in DNA</text>
        <dbReference type="Rhea" id="RHEA:24000"/>
        <dbReference type="Rhea" id="RHEA-COMP:10131"/>
        <dbReference type="Rhea" id="RHEA-COMP:10132"/>
        <dbReference type="Rhea" id="RHEA-COMP:11367"/>
        <dbReference type="Rhea" id="RHEA-COMP:11368"/>
        <dbReference type="ChEBI" id="CHEBI:29950"/>
        <dbReference type="ChEBI" id="CHEBI:82612"/>
        <dbReference type="ChEBI" id="CHEBI:85445"/>
        <dbReference type="ChEBI" id="CHEBI:85448"/>
        <dbReference type="EC" id="2.1.1.63"/>
    </reaction>
</comment>
<dbReference type="InterPro" id="IPR036217">
    <property type="entry name" value="MethylDNA_cys_MeTrfase_DNAb"/>
</dbReference>
<proteinExistence type="inferred from homology"/>
<dbReference type="Pfam" id="PF01035">
    <property type="entry name" value="DNA_binding_1"/>
    <property type="match status" value="1"/>
</dbReference>
<dbReference type="InterPro" id="IPR014048">
    <property type="entry name" value="MethylDNA_cys_MeTrfase_DNA-bd"/>
</dbReference>
<comment type="catalytic activity">
    <reaction evidence="1">
        <text>a 4-O-methyl-thymidine in DNA + L-cysteinyl-[protein] = a thymidine in DNA + S-methyl-L-cysteinyl-[protein]</text>
        <dbReference type="Rhea" id="RHEA:53428"/>
        <dbReference type="Rhea" id="RHEA-COMP:10131"/>
        <dbReference type="Rhea" id="RHEA-COMP:10132"/>
        <dbReference type="Rhea" id="RHEA-COMP:13555"/>
        <dbReference type="Rhea" id="RHEA-COMP:13556"/>
        <dbReference type="ChEBI" id="CHEBI:29950"/>
        <dbReference type="ChEBI" id="CHEBI:82612"/>
        <dbReference type="ChEBI" id="CHEBI:137386"/>
        <dbReference type="ChEBI" id="CHEBI:137387"/>
        <dbReference type="EC" id="2.1.1.63"/>
    </reaction>
</comment>
<evidence type="ECO:0000256" key="9">
    <source>
        <dbReference type="ARBA" id="ARBA00030795"/>
    </source>
</evidence>
<dbReference type="Proteomes" id="UP001161757">
    <property type="component" value="Unassembled WGS sequence"/>
</dbReference>
<protein>
    <recommendedName>
        <fullName evidence="4">Methylated-DNA--protein-cysteine methyltransferase</fullName>
        <ecNumber evidence="3">2.1.1.63</ecNumber>
    </recommendedName>
    <alternativeName>
        <fullName evidence="9">6-O-methylguanine-DNA methyltransferase</fullName>
    </alternativeName>
    <alternativeName>
        <fullName evidence="10">O-6-methylguanine-DNA-alkyltransferase</fullName>
    </alternativeName>
</protein>
<dbReference type="EMBL" id="JAJGCB010000014">
    <property type="protein sequence ID" value="KAJ8989408.1"/>
    <property type="molecule type" value="Genomic_DNA"/>
</dbReference>
<dbReference type="GO" id="GO:0006281">
    <property type="term" value="P:DNA repair"/>
    <property type="evidence" value="ECO:0007669"/>
    <property type="project" value="UniProtKB-KW"/>
</dbReference>
<evidence type="ECO:0000256" key="5">
    <source>
        <dbReference type="ARBA" id="ARBA00022603"/>
    </source>
</evidence>
<dbReference type="EC" id="2.1.1.63" evidence="3"/>
<dbReference type="PROSITE" id="PS00374">
    <property type="entry name" value="MGMT"/>
    <property type="match status" value="1"/>
</dbReference>
<dbReference type="GO" id="GO:0032259">
    <property type="term" value="P:methylation"/>
    <property type="evidence" value="ECO:0007669"/>
    <property type="project" value="UniProtKB-KW"/>
</dbReference>
<evidence type="ECO:0000256" key="11">
    <source>
        <dbReference type="ARBA" id="ARBA00049348"/>
    </source>
</evidence>
<dbReference type="SUPFAM" id="SSF46767">
    <property type="entry name" value="Methylated DNA-protein cysteine methyltransferase, C-terminal domain"/>
    <property type="match status" value="1"/>
</dbReference>
<reference evidence="14" key="1">
    <citation type="submission" date="2023-01" db="EMBL/GenBank/DDBJ databases">
        <title>Exophiala dermititidis isolated from Cystic Fibrosis Patient.</title>
        <authorList>
            <person name="Kurbessoian T."/>
            <person name="Crocker A."/>
            <person name="Murante D."/>
            <person name="Hogan D.A."/>
            <person name="Stajich J.E."/>
        </authorList>
    </citation>
    <scope>NUCLEOTIDE SEQUENCE</scope>
    <source>
        <strain evidence="14">Ex8</strain>
    </source>
</reference>
<dbReference type="InterPro" id="IPR036388">
    <property type="entry name" value="WH-like_DNA-bd_sf"/>
</dbReference>
<evidence type="ECO:0000313" key="14">
    <source>
        <dbReference type="EMBL" id="KAJ8989408.1"/>
    </source>
</evidence>
<sequence>MANLDDLRKQWATLYARTLPQLANARSPVQTSWPVTLDHCFARIILDYTIGHGERQWDHVVDKPAVRNMTEQQLQDAIALAEQVASGKADLCYLNEISLQCRGKHETDYVDRLQGESAAEEQHFIPIAANRKRTLEEDSENPQPLSGKQRKTEKGQSMLCFSPSVQTEYDRPLSPDLPKESGELSDELKRTVQRIRSHPSMTPYRKKLYLTLLSVPRGRYTTYAAMSDYLNSSARAVGNGMRNNPFAPEVPCHRVLAANGTIGGFNGDWGKDGKYASKKVELLRSEGIKFDGVGKVVGVPFRQFHSFEHVD</sequence>
<keyword evidence="7" id="KW-0227">DNA damage</keyword>
<evidence type="ECO:0000256" key="1">
    <source>
        <dbReference type="ARBA" id="ARBA00001286"/>
    </source>
</evidence>
<evidence type="ECO:0000256" key="2">
    <source>
        <dbReference type="ARBA" id="ARBA00008711"/>
    </source>
</evidence>
<dbReference type="CDD" id="cd06445">
    <property type="entry name" value="ATase"/>
    <property type="match status" value="1"/>
</dbReference>
<organism evidence="14 15">
    <name type="scientific">Exophiala dermatitidis</name>
    <name type="common">Black yeast-like fungus</name>
    <name type="synonym">Wangiella dermatitidis</name>
    <dbReference type="NCBI Taxonomy" id="5970"/>
    <lineage>
        <taxon>Eukaryota</taxon>
        <taxon>Fungi</taxon>
        <taxon>Dikarya</taxon>
        <taxon>Ascomycota</taxon>
        <taxon>Pezizomycotina</taxon>
        <taxon>Eurotiomycetes</taxon>
        <taxon>Chaetothyriomycetidae</taxon>
        <taxon>Chaetothyriales</taxon>
        <taxon>Herpotrichiellaceae</taxon>
        <taxon>Exophiala</taxon>
    </lineage>
</organism>
<keyword evidence="5" id="KW-0489">Methyltransferase</keyword>
<comment type="caution">
    <text evidence="14">The sequence shown here is derived from an EMBL/GenBank/DDBJ whole genome shotgun (WGS) entry which is preliminary data.</text>
</comment>
<feature type="compositionally biased region" description="Basic and acidic residues" evidence="12">
    <location>
        <begin position="168"/>
        <end position="186"/>
    </location>
</feature>
<accession>A0AAN6EQE7</accession>
<evidence type="ECO:0000256" key="10">
    <source>
        <dbReference type="ARBA" id="ARBA00031621"/>
    </source>
</evidence>
<dbReference type="PANTHER" id="PTHR10815:SF13">
    <property type="entry name" value="METHYLATED-DNA--PROTEIN-CYSTEINE METHYLTRANSFERASE"/>
    <property type="match status" value="1"/>
</dbReference>
<comment type="similarity">
    <text evidence="2">Belongs to the MGMT family.</text>
</comment>
<feature type="region of interest" description="Disordered" evidence="12">
    <location>
        <begin position="130"/>
        <end position="186"/>
    </location>
</feature>
<dbReference type="PANTHER" id="PTHR10815">
    <property type="entry name" value="METHYLATED-DNA--PROTEIN-CYSTEINE METHYLTRANSFERASE"/>
    <property type="match status" value="1"/>
</dbReference>
<gene>
    <name evidence="14" type="ORF">HRR80_006644</name>
</gene>
<evidence type="ECO:0000256" key="8">
    <source>
        <dbReference type="ARBA" id="ARBA00023204"/>
    </source>
</evidence>
<name>A0AAN6EQE7_EXODE</name>
<dbReference type="Gene3D" id="1.10.10.10">
    <property type="entry name" value="Winged helix-like DNA-binding domain superfamily/Winged helix DNA-binding domain"/>
    <property type="match status" value="1"/>
</dbReference>
<dbReference type="InterPro" id="IPR001497">
    <property type="entry name" value="MethylDNA_cys_MeTrfase_AS"/>
</dbReference>
<evidence type="ECO:0000256" key="4">
    <source>
        <dbReference type="ARBA" id="ARBA00015377"/>
    </source>
</evidence>
<evidence type="ECO:0000256" key="3">
    <source>
        <dbReference type="ARBA" id="ARBA00011918"/>
    </source>
</evidence>
<feature type="domain" description="Methylated-DNA-[protein]-cysteine S-methyltransferase DNA binding" evidence="13">
    <location>
        <begin position="204"/>
        <end position="288"/>
    </location>
</feature>
<evidence type="ECO:0000256" key="6">
    <source>
        <dbReference type="ARBA" id="ARBA00022679"/>
    </source>
</evidence>
<keyword evidence="6" id="KW-0808">Transferase</keyword>